<protein>
    <recommendedName>
        <fullName evidence="1">HAT C-terminal dimerisation domain-containing protein</fullName>
    </recommendedName>
</protein>
<feature type="domain" description="HAT C-terminal dimerisation" evidence="1">
    <location>
        <begin position="85"/>
        <end position="160"/>
    </location>
</feature>
<evidence type="ECO:0000313" key="2">
    <source>
        <dbReference type="EMBL" id="EGT42392.1"/>
    </source>
</evidence>
<dbReference type="AlphaFoldDB" id="G0P1K3"/>
<dbReference type="SUPFAM" id="SSF53098">
    <property type="entry name" value="Ribonuclease H-like"/>
    <property type="match status" value="1"/>
</dbReference>
<name>G0P1K3_CAEBE</name>
<dbReference type="STRING" id="135651.G0P1K3"/>
<keyword evidence="3" id="KW-1185">Reference proteome</keyword>
<organism evidence="3">
    <name type="scientific">Caenorhabditis brenneri</name>
    <name type="common">Nematode worm</name>
    <dbReference type="NCBI Taxonomy" id="135651"/>
    <lineage>
        <taxon>Eukaryota</taxon>
        <taxon>Metazoa</taxon>
        <taxon>Ecdysozoa</taxon>
        <taxon>Nematoda</taxon>
        <taxon>Chromadorea</taxon>
        <taxon>Rhabditida</taxon>
        <taxon>Rhabditina</taxon>
        <taxon>Rhabditomorpha</taxon>
        <taxon>Rhabditoidea</taxon>
        <taxon>Rhabditidae</taxon>
        <taxon>Peloderinae</taxon>
        <taxon>Caenorhabditis</taxon>
    </lineage>
</organism>
<dbReference type="OrthoDB" id="1607513at2759"/>
<dbReference type="Proteomes" id="UP000008068">
    <property type="component" value="Unassembled WGS sequence"/>
</dbReference>
<gene>
    <name evidence="2" type="ORF">CAEBREN_28382</name>
</gene>
<dbReference type="GO" id="GO:0046983">
    <property type="term" value="F:protein dimerization activity"/>
    <property type="evidence" value="ECO:0007669"/>
    <property type="project" value="InterPro"/>
</dbReference>
<evidence type="ECO:0000259" key="1">
    <source>
        <dbReference type="Pfam" id="PF05699"/>
    </source>
</evidence>
<dbReference type="eggNOG" id="ENOG502RT7X">
    <property type="taxonomic scope" value="Eukaryota"/>
</dbReference>
<accession>G0P1K3</accession>
<dbReference type="InterPro" id="IPR012337">
    <property type="entry name" value="RNaseH-like_sf"/>
</dbReference>
<dbReference type="HOGENOM" id="CLU_148872_0_0_1"/>
<dbReference type="PANTHER" id="PTHR37432">
    <property type="entry name" value="PROTEIN CBG21304"/>
    <property type="match status" value="1"/>
</dbReference>
<dbReference type="InterPro" id="IPR008906">
    <property type="entry name" value="HATC_C_dom"/>
</dbReference>
<proteinExistence type="predicted"/>
<sequence length="179" mass="20678">MATSGLKPLQHYYSQFGTHHYGATLLSPRTKHMKNFTKEERKKAVGYITEMLPKDLIDLNIDTTEVPEYILEMSDNTEKAPTHSELKRYLDESFNVKSGEKIEEYWHRKRLDFPALYTVAMKVLAIVPSESACETTFSTAAFLLDKRRTRLRTETVEKIVVGSQIASKNPNWVDDLKIY</sequence>
<evidence type="ECO:0000313" key="3">
    <source>
        <dbReference type="Proteomes" id="UP000008068"/>
    </source>
</evidence>
<dbReference type="Pfam" id="PF05699">
    <property type="entry name" value="Dimer_Tnp_hAT"/>
    <property type="match status" value="1"/>
</dbReference>
<dbReference type="InParanoid" id="G0P1K3"/>
<dbReference type="EMBL" id="GL380015">
    <property type="protein sequence ID" value="EGT42392.1"/>
    <property type="molecule type" value="Genomic_DNA"/>
</dbReference>
<dbReference type="PANTHER" id="PTHR37432:SF1">
    <property type="entry name" value="HAT C-TERMINAL DIMERISATION DOMAIN-CONTAINING PROTEIN-RELATED"/>
    <property type="match status" value="1"/>
</dbReference>
<reference evidence="3" key="1">
    <citation type="submission" date="2011-07" db="EMBL/GenBank/DDBJ databases">
        <authorList>
            <consortium name="Caenorhabditis brenneri Sequencing and Analysis Consortium"/>
            <person name="Wilson R.K."/>
        </authorList>
    </citation>
    <scope>NUCLEOTIDE SEQUENCE [LARGE SCALE GENOMIC DNA]</scope>
    <source>
        <strain evidence="3">PB2801</strain>
    </source>
</reference>